<name>A0ABT9DBK2_9CELL</name>
<accession>A0ABT9DBK2</accession>
<dbReference type="InterPro" id="IPR023214">
    <property type="entry name" value="HAD_sf"/>
</dbReference>
<gene>
    <name evidence="1" type="ORF">Q6348_13760</name>
</gene>
<dbReference type="EMBL" id="JAUQYP010000001">
    <property type="protein sequence ID" value="MDO8108262.1"/>
    <property type="molecule type" value="Genomic_DNA"/>
</dbReference>
<dbReference type="InterPro" id="IPR036412">
    <property type="entry name" value="HAD-like_sf"/>
</dbReference>
<dbReference type="RefSeq" id="WP_304601844.1">
    <property type="nucleotide sequence ID" value="NZ_JAUQYP010000001.1"/>
</dbReference>
<dbReference type="Pfam" id="PF08282">
    <property type="entry name" value="Hydrolase_3"/>
    <property type="match status" value="1"/>
</dbReference>
<proteinExistence type="predicted"/>
<dbReference type="Proteomes" id="UP001232536">
    <property type="component" value="Unassembled WGS sequence"/>
</dbReference>
<organism evidence="1 2">
    <name type="scientific">Actinotalea lenta</name>
    <dbReference type="NCBI Taxonomy" id="3064654"/>
    <lineage>
        <taxon>Bacteria</taxon>
        <taxon>Bacillati</taxon>
        <taxon>Actinomycetota</taxon>
        <taxon>Actinomycetes</taxon>
        <taxon>Micrococcales</taxon>
        <taxon>Cellulomonadaceae</taxon>
        <taxon>Actinotalea</taxon>
    </lineage>
</organism>
<dbReference type="PANTHER" id="PTHR10000">
    <property type="entry name" value="PHOSPHOSERINE PHOSPHATASE"/>
    <property type="match status" value="1"/>
</dbReference>
<comment type="caution">
    <text evidence="1">The sequence shown here is derived from an EMBL/GenBank/DDBJ whole genome shotgun (WGS) entry which is preliminary data.</text>
</comment>
<keyword evidence="1" id="KW-0378">Hydrolase</keyword>
<evidence type="ECO:0000313" key="2">
    <source>
        <dbReference type="Proteomes" id="UP001232536"/>
    </source>
</evidence>
<dbReference type="GO" id="GO:0016787">
    <property type="term" value="F:hydrolase activity"/>
    <property type="evidence" value="ECO:0007669"/>
    <property type="project" value="UniProtKB-KW"/>
</dbReference>
<dbReference type="Gene3D" id="3.40.50.1000">
    <property type="entry name" value="HAD superfamily/HAD-like"/>
    <property type="match status" value="1"/>
</dbReference>
<dbReference type="Gene3D" id="3.30.1240.10">
    <property type="match status" value="1"/>
</dbReference>
<dbReference type="SUPFAM" id="SSF56784">
    <property type="entry name" value="HAD-like"/>
    <property type="match status" value="1"/>
</dbReference>
<dbReference type="EC" id="3.1.3.-" evidence="1"/>
<dbReference type="PANTHER" id="PTHR10000:SF8">
    <property type="entry name" value="HAD SUPERFAMILY HYDROLASE-LIKE, TYPE 3"/>
    <property type="match status" value="1"/>
</dbReference>
<protein>
    <submittedName>
        <fullName evidence="1">HAD family hydrolase</fullName>
        <ecNumber evidence="1">3.1.3.-</ecNumber>
    </submittedName>
</protein>
<sequence>MTRRPRLVATDLDGTLLRSDGTLSERTVRVLRALPEAGVQVIAVTARPPRWLGPVRPLGHATAICLNGALVVDVASGGPLELHALPDRVVRDVVAGLRAALPAPSFAVETPRGMLAEHGFEGWQTDHLRRGARVEDLLDGSAGKLLGRCDGLEPAAFAAQVRAIVGDRAQVHDSGAVGLVEIAAAGVTKAAGLARWAASLGVPPEDVWAFGDMPNDLEMLGWAGRGVAVAGAHPRVVAAADAVCAAPDEDGVAQELETLLARPGGHG</sequence>
<evidence type="ECO:0000313" key="1">
    <source>
        <dbReference type="EMBL" id="MDO8108262.1"/>
    </source>
</evidence>
<keyword evidence="2" id="KW-1185">Reference proteome</keyword>
<reference evidence="1 2" key="1">
    <citation type="submission" date="2023-07" db="EMBL/GenBank/DDBJ databases">
        <title>Description of novel actinomycetes strains, isolated from tidal flat sediment.</title>
        <authorList>
            <person name="Lu C."/>
        </authorList>
    </citation>
    <scope>NUCLEOTIDE SEQUENCE [LARGE SCALE GENOMIC DNA]</scope>
    <source>
        <strain evidence="1 2">SYSU T00b441</strain>
    </source>
</reference>